<dbReference type="AlphaFoldDB" id="A0A9W7XWP8"/>
<feature type="region of interest" description="Disordered" evidence="4">
    <location>
        <begin position="196"/>
        <end position="375"/>
    </location>
</feature>
<feature type="region of interest" description="Disordered" evidence="4">
    <location>
        <begin position="470"/>
        <end position="507"/>
    </location>
</feature>
<evidence type="ECO:0000313" key="6">
    <source>
        <dbReference type="EMBL" id="KAJ1720048.1"/>
    </source>
</evidence>
<comment type="similarity">
    <text evidence="3">Belongs to the RNA polymerase II subunit 5-mediating protein family.</text>
</comment>
<keyword evidence="2" id="KW-0539">Nucleus</keyword>
<evidence type="ECO:0000259" key="5">
    <source>
        <dbReference type="Pfam" id="PF12927"/>
    </source>
</evidence>
<organism evidence="6 7">
    <name type="scientific">Coemansia erecta</name>
    <dbReference type="NCBI Taxonomy" id="147472"/>
    <lineage>
        <taxon>Eukaryota</taxon>
        <taxon>Fungi</taxon>
        <taxon>Fungi incertae sedis</taxon>
        <taxon>Zoopagomycota</taxon>
        <taxon>Kickxellomycotina</taxon>
        <taxon>Kickxellomycetes</taxon>
        <taxon>Kickxellales</taxon>
        <taxon>Kickxellaceae</taxon>
        <taxon>Coemansia</taxon>
    </lineage>
</organism>
<feature type="compositionally biased region" description="Low complexity" evidence="4">
    <location>
        <begin position="339"/>
        <end position="353"/>
    </location>
</feature>
<dbReference type="PANTHER" id="PTHR15111:SF0">
    <property type="entry name" value="UNCONVENTIONAL PREFOLDIN RPB5 INTERACTOR 1"/>
    <property type="match status" value="1"/>
</dbReference>
<dbReference type="InterPro" id="IPR004127">
    <property type="entry name" value="Prefoldin_subunit_alpha"/>
</dbReference>
<feature type="domain" description="DUF3835" evidence="5">
    <location>
        <begin position="357"/>
        <end position="392"/>
    </location>
</feature>
<comment type="caution">
    <text evidence="6">The sequence shown here is derived from an EMBL/GenBank/DDBJ whole genome shotgun (WGS) entry which is preliminary data.</text>
</comment>
<reference evidence="6" key="1">
    <citation type="submission" date="2022-07" db="EMBL/GenBank/DDBJ databases">
        <title>Phylogenomic reconstructions and comparative analyses of Kickxellomycotina fungi.</title>
        <authorList>
            <person name="Reynolds N.K."/>
            <person name="Stajich J.E."/>
            <person name="Barry K."/>
            <person name="Grigoriev I.V."/>
            <person name="Crous P."/>
            <person name="Smith M.E."/>
        </authorList>
    </citation>
    <scope>NUCLEOTIDE SEQUENCE</scope>
    <source>
        <strain evidence="6">NBRC 32514</strain>
    </source>
</reference>
<sequence>MSAKPNTSDSALRAAVAQYTEYRDEYHLLQKTLTTLPSETTYSALIPAGPLAFFPGHLIHTNEILVLLGDNYFVERSASQAAQIALRRAQYADQKITQISAQLAGARKTGNRRTGEVLELSEDGVVEIKEEIAAGDEVFGEGEQENMVAVVGVVGERVDAELEAKRLRAVRGEQVVGTRQLGDEERRVLEMMERLVAEGDGDEEEEDEKVDGQSDGGEEEEEGDAFEHEDRANAARDDDEDDFNDGSSDEDESASAGNRVAKEEPVVSSVQETVIEPPVERPPMPRKGILKKSTPICLYPRSRGAKIAKPHGRTVRFSPEPADPSEQEPMPPTDSHTAQQQQQQNQNQQQQQQPMKRAVVERSVDSDYAPTLDSVDEDMHAREIAQAYNRMRFAKKDAWGLDRTDIAERVLENTPGVTLVDRMGSVALEDGSSSTSMQREMEQGVRIELPADPSPYNMLNMPHAPPQVIHQEPLLKPASAPLSAPAEAETSSNPKMSRFKAKRLGLE</sequence>
<accession>A0A9W7XWP8</accession>
<dbReference type="Pfam" id="PF02996">
    <property type="entry name" value="Prefoldin"/>
    <property type="match status" value="1"/>
</dbReference>
<feature type="compositionally biased region" description="Acidic residues" evidence="4">
    <location>
        <begin position="237"/>
        <end position="253"/>
    </location>
</feature>
<evidence type="ECO:0000256" key="3">
    <source>
        <dbReference type="ARBA" id="ARBA00038295"/>
    </source>
</evidence>
<dbReference type="InterPro" id="IPR024325">
    <property type="entry name" value="DUF3835"/>
</dbReference>
<dbReference type="EMBL" id="JANBOJ010000304">
    <property type="protein sequence ID" value="KAJ1720048.1"/>
    <property type="molecule type" value="Genomic_DNA"/>
</dbReference>
<feature type="compositionally biased region" description="Basic and acidic residues" evidence="4">
    <location>
        <begin position="225"/>
        <end position="236"/>
    </location>
</feature>
<dbReference type="GO" id="GO:0005634">
    <property type="term" value="C:nucleus"/>
    <property type="evidence" value="ECO:0007669"/>
    <property type="project" value="UniProtKB-SubCell"/>
</dbReference>
<feature type="region of interest" description="Disordered" evidence="4">
    <location>
        <begin position="422"/>
        <end position="442"/>
    </location>
</feature>
<proteinExistence type="inferred from homology"/>
<dbReference type="GO" id="GO:0000122">
    <property type="term" value="P:negative regulation of transcription by RNA polymerase II"/>
    <property type="evidence" value="ECO:0007669"/>
    <property type="project" value="TreeGrafter"/>
</dbReference>
<dbReference type="CDD" id="cd23159">
    <property type="entry name" value="Prefoldin_URI1"/>
    <property type="match status" value="1"/>
</dbReference>
<name>A0A9W7XWP8_9FUNG</name>
<dbReference type="GO" id="GO:0003682">
    <property type="term" value="F:chromatin binding"/>
    <property type="evidence" value="ECO:0007669"/>
    <property type="project" value="TreeGrafter"/>
</dbReference>
<evidence type="ECO:0000256" key="4">
    <source>
        <dbReference type="SAM" id="MobiDB-lite"/>
    </source>
</evidence>
<dbReference type="Proteomes" id="UP001149813">
    <property type="component" value="Unassembled WGS sequence"/>
</dbReference>
<dbReference type="Pfam" id="PF12927">
    <property type="entry name" value="DUF3835"/>
    <property type="match status" value="2"/>
</dbReference>
<feature type="compositionally biased region" description="Acidic residues" evidence="4">
    <location>
        <begin position="199"/>
        <end position="209"/>
    </location>
</feature>
<dbReference type="InterPro" id="IPR009053">
    <property type="entry name" value="Prefoldin"/>
</dbReference>
<dbReference type="PANTHER" id="PTHR15111">
    <property type="entry name" value="RNA POLYMERASE II SUBUNIT 5-MEDIATING PROTEIN NNX3"/>
    <property type="match status" value="1"/>
</dbReference>
<feature type="compositionally biased region" description="Low complexity" evidence="4">
    <location>
        <begin position="472"/>
        <end position="492"/>
    </location>
</feature>
<dbReference type="SUPFAM" id="SSF46579">
    <property type="entry name" value="Prefoldin"/>
    <property type="match status" value="1"/>
</dbReference>
<feature type="compositionally biased region" description="Basic residues" evidence="4">
    <location>
        <begin position="303"/>
        <end position="314"/>
    </location>
</feature>
<gene>
    <name evidence="6" type="primary">URI1</name>
    <name evidence="6" type="ORF">LPJ53_005281</name>
</gene>
<dbReference type="GO" id="GO:0003714">
    <property type="term" value="F:transcription corepressor activity"/>
    <property type="evidence" value="ECO:0007669"/>
    <property type="project" value="TreeGrafter"/>
</dbReference>
<feature type="domain" description="DUF3835" evidence="5">
    <location>
        <begin position="490"/>
        <end position="504"/>
    </location>
</feature>
<dbReference type="Gene3D" id="1.10.287.370">
    <property type="match status" value="1"/>
</dbReference>
<evidence type="ECO:0000256" key="1">
    <source>
        <dbReference type="ARBA" id="ARBA00004123"/>
    </source>
</evidence>
<dbReference type="InterPro" id="IPR052255">
    <property type="entry name" value="RNA_pol_II_subunit5-mediator"/>
</dbReference>
<evidence type="ECO:0000256" key="2">
    <source>
        <dbReference type="ARBA" id="ARBA00023242"/>
    </source>
</evidence>
<feature type="compositionally biased region" description="Basic residues" evidence="4">
    <location>
        <begin position="497"/>
        <end position="507"/>
    </location>
</feature>
<protein>
    <submittedName>
        <fullName evidence="6">Uri1, prefoldin-like chaperone</fullName>
    </submittedName>
</protein>
<dbReference type="GO" id="GO:0019212">
    <property type="term" value="F:phosphatase inhibitor activity"/>
    <property type="evidence" value="ECO:0007669"/>
    <property type="project" value="TreeGrafter"/>
</dbReference>
<keyword evidence="7" id="KW-1185">Reference proteome</keyword>
<dbReference type="OrthoDB" id="21413at2759"/>
<evidence type="ECO:0000313" key="7">
    <source>
        <dbReference type="Proteomes" id="UP001149813"/>
    </source>
</evidence>
<comment type="subcellular location">
    <subcellularLocation>
        <location evidence="1">Nucleus</location>
    </subcellularLocation>
</comment>